<feature type="domain" description="HTH cro/C1-type" evidence="2">
    <location>
        <begin position="17"/>
        <end position="71"/>
    </location>
</feature>
<dbReference type="Gene3D" id="1.10.260.40">
    <property type="entry name" value="lambda repressor-like DNA-binding domains"/>
    <property type="match status" value="1"/>
</dbReference>
<dbReference type="AlphaFoldDB" id="A0A419WAM5"/>
<dbReference type="InterPro" id="IPR001387">
    <property type="entry name" value="Cro/C1-type_HTH"/>
</dbReference>
<evidence type="ECO:0000256" key="1">
    <source>
        <dbReference type="ARBA" id="ARBA00023125"/>
    </source>
</evidence>
<proteinExistence type="predicted"/>
<sequence length="114" mass="13535">MTEQELELFYSQLSNKIVELRSNLNLTQQVFADELNISRASIVNIEKKRQRPTIHLLYKISVLAQVEMNYFFDSFNNQNLMDGKISDKIDKKKLNEDEKLMLKNYITKQFISKK</sequence>
<name>A0A419WAM5_9BACT</name>
<reference evidence="3 4" key="1">
    <citation type="submission" date="2018-09" db="EMBL/GenBank/DDBJ databases">
        <title>Genomic Encyclopedia of Archaeal and Bacterial Type Strains, Phase II (KMG-II): from individual species to whole genera.</title>
        <authorList>
            <person name="Goeker M."/>
        </authorList>
    </citation>
    <scope>NUCLEOTIDE SEQUENCE [LARGE SCALE GENOMIC DNA]</scope>
    <source>
        <strain evidence="3 4">DSM 27148</strain>
    </source>
</reference>
<organism evidence="3 4">
    <name type="scientific">Mangrovibacterium diazotrophicum</name>
    <dbReference type="NCBI Taxonomy" id="1261403"/>
    <lineage>
        <taxon>Bacteria</taxon>
        <taxon>Pseudomonadati</taxon>
        <taxon>Bacteroidota</taxon>
        <taxon>Bacteroidia</taxon>
        <taxon>Marinilabiliales</taxon>
        <taxon>Prolixibacteraceae</taxon>
        <taxon>Mangrovibacterium</taxon>
    </lineage>
</organism>
<protein>
    <submittedName>
        <fullName evidence="3">DNA-binding XRE family transcriptional regulator</fullName>
    </submittedName>
</protein>
<dbReference type="InterPro" id="IPR010982">
    <property type="entry name" value="Lambda_DNA-bd_dom_sf"/>
</dbReference>
<dbReference type="GO" id="GO:0003677">
    <property type="term" value="F:DNA binding"/>
    <property type="evidence" value="ECO:0007669"/>
    <property type="project" value="UniProtKB-KW"/>
</dbReference>
<evidence type="ECO:0000313" key="3">
    <source>
        <dbReference type="EMBL" id="RKD92525.1"/>
    </source>
</evidence>
<dbReference type="PROSITE" id="PS50943">
    <property type="entry name" value="HTH_CROC1"/>
    <property type="match status" value="1"/>
</dbReference>
<keyword evidence="1 3" id="KW-0238">DNA-binding</keyword>
<dbReference type="SMART" id="SM00530">
    <property type="entry name" value="HTH_XRE"/>
    <property type="match status" value="1"/>
</dbReference>
<comment type="caution">
    <text evidence="3">The sequence shown here is derived from an EMBL/GenBank/DDBJ whole genome shotgun (WGS) entry which is preliminary data.</text>
</comment>
<dbReference type="PANTHER" id="PTHR46558:SF11">
    <property type="entry name" value="HTH-TYPE TRANSCRIPTIONAL REGULATOR XRE"/>
    <property type="match status" value="1"/>
</dbReference>
<keyword evidence="4" id="KW-1185">Reference proteome</keyword>
<dbReference type="CDD" id="cd00093">
    <property type="entry name" value="HTH_XRE"/>
    <property type="match status" value="1"/>
</dbReference>
<dbReference type="EMBL" id="RAPN01000001">
    <property type="protein sequence ID" value="RKD92525.1"/>
    <property type="molecule type" value="Genomic_DNA"/>
</dbReference>
<dbReference type="Proteomes" id="UP000283387">
    <property type="component" value="Unassembled WGS sequence"/>
</dbReference>
<dbReference type="SUPFAM" id="SSF47413">
    <property type="entry name" value="lambda repressor-like DNA-binding domains"/>
    <property type="match status" value="1"/>
</dbReference>
<evidence type="ECO:0000313" key="4">
    <source>
        <dbReference type="Proteomes" id="UP000283387"/>
    </source>
</evidence>
<dbReference type="OrthoDB" id="2627663at2"/>
<evidence type="ECO:0000259" key="2">
    <source>
        <dbReference type="PROSITE" id="PS50943"/>
    </source>
</evidence>
<accession>A0A419WAM5</accession>
<dbReference type="RefSeq" id="WP_120273721.1">
    <property type="nucleotide sequence ID" value="NZ_RAPN01000001.1"/>
</dbReference>
<dbReference type="Pfam" id="PF01381">
    <property type="entry name" value="HTH_3"/>
    <property type="match status" value="1"/>
</dbReference>
<dbReference type="PANTHER" id="PTHR46558">
    <property type="entry name" value="TRACRIPTIONAL REGULATORY PROTEIN-RELATED-RELATED"/>
    <property type="match status" value="1"/>
</dbReference>
<gene>
    <name evidence="3" type="ORF">BC643_2899</name>
</gene>